<dbReference type="SUPFAM" id="SSF46626">
    <property type="entry name" value="Cytochrome c"/>
    <property type="match status" value="1"/>
</dbReference>
<proteinExistence type="predicted"/>
<dbReference type="InterPro" id="IPR036909">
    <property type="entry name" value="Cyt_c-like_dom_sf"/>
</dbReference>
<dbReference type="InterPro" id="IPR008979">
    <property type="entry name" value="Galactose-bd-like_sf"/>
</dbReference>
<dbReference type="PANTHER" id="PTHR35889">
    <property type="entry name" value="CYCLOINULO-OLIGOSACCHARIDE FRUCTANOTRANSFERASE-RELATED"/>
    <property type="match status" value="1"/>
</dbReference>
<sequence>MRLLCLIALLSSPVLAVDFVRDVRPIFEKHCYECHGAEKQKNDYRLDIKSAALTGGEDHAPNIVPGKSADSPLIHFISGKDPQISMPPKTKLSPAEIETIQHWIDEGALWPEGIDTAKLEDKTDWWSFKPLKPAQDAVTIDSFILEKLTEKGLKPAPEADARTLIRRLYFDLTGLPPSPEEVTRFVQEMQQSHEPHQTYEKLVESLLASPRYGERWARHWLDLVHYGESHGYDKDKPRLNAWPYRDYVIRALNSDKPYARFIEEQIAGDAMYPGTTDGVTALGFISAGPWDLIGHMEVPESKLDGKIARHLDRDDMVQNALGTFCSLTVQCAQCHNHKFDPISQEDYYSLQAVFAALDRNDTSYYADDVTMQRFTALEKQRISLTAAITALEEPLKAKAGESYAALTKRIEGAAEAKSTNPNAKPDFGYHSAISPTQDVTKWVQVDLGQSSEIEKIVLKPCYDDFGGIGGGFGFPVRFKIEVSNDPEFKNDVSLVWRKHDLTFMNDFASPGLRPFETSTGGDDGVKGRYVRVTAVKLAPRKGDYIFALAEMEVCATKDGPNIAAGCGVTSLDSIEAPPRWRKTNLTDGIAPEARSQEEKSQLIAERDALLKSVADEKTQQRLFGLKSQLQSVQDGLAKLPLPQKVYAGIVHTGTGNFKGTSGTPRTIHLLKRGDIKQPAQEVQPHSVTALDSLFHLNFTITGTDESARRVALAKWITDKNNALTWRSIVNRVWQHHFGRGLVETANDFGRMGGQPIHPELLDFLALTFRDDFHGSLKKLHKLILMSATYRRTSFPTRSPNDLKNSSYPHLSRAASIIDSNNLLLSHQNRRKLDAESVRDSILAVSGTLDLTMGGPSFQDFVIDKPQHSPHYEYHLHDPEDPKSHRRSIYRFIIRSQQQPFMTVMDCADPSMRVDKRNESLSPLQALAMMNNGLTVAMARHFAARVAKEAPDLESQTRLAFTLALSREPAADELAPLIDYARREGLENACRVLLNLNEFSFVD</sequence>
<evidence type="ECO:0000256" key="1">
    <source>
        <dbReference type="SAM" id="SignalP"/>
    </source>
</evidence>
<dbReference type="EMBL" id="BKAG01000006">
    <property type="protein sequence ID" value="GEP41887.1"/>
    <property type="molecule type" value="Genomic_DNA"/>
</dbReference>
<accession>A0A512M581</accession>
<dbReference type="InterPro" id="IPR000421">
    <property type="entry name" value="FA58C"/>
</dbReference>
<dbReference type="Pfam" id="PF07587">
    <property type="entry name" value="PSD1"/>
    <property type="match status" value="1"/>
</dbReference>
<dbReference type="GO" id="GO:0020037">
    <property type="term" value="F:heme binding"/>
    <property type="evidence" value="ECO:0007669"/>
    <property type="project" value="InterPro"/>
</dbReference>
<dbReference type="InterPro" id="IPR011429">
    <property type="entry name" value="Cyt_c_Planctomycete-type"/>
</dbReference>
<dbReference type="GO" id="GO:0009055">
    <property type="term" value="F:electron transfer activity"/>
    <property type="evidence" value="ECO:0007669"/>
    <property type="project" value="InterPro"/>
</dbReference>
<keyword evidence="4" id="KW-1185">Reference proteome</keyword>
<dbReference type="Gene3D" id="2.60.120.260">
    <property type="entry name" value="Galactose-binding domain-like"/>
    <property type="match status" value="1"/>
</dbReference>
<dbReference type="PROSITE" id="PS50022">
    <property type="entry name" value="FA58C_3"/>
    <property type="match status" value="1"/>
</dbReference>
<dbReference type="AlphaFoldDB" id="A0A512M581"/>
<feature type="signal peptide" evidence="1">
    <location>
        <begin position="1"/>
        <end position="16"/>
    </location>
</feature>
<evidence type="ECO:0000313" key="4">
    <source>
        <dbReference type="Proteomes" id="UP000321577"/>
    </source>
</evidence>
<name>A0A512M581_9BACT</name>
<dbReference type="OrthoDB" id="175422at2"/>
<dbReference type="PANTHER" id="PTHR35889:SF3">
    <property type="entry name" value="F-BOX DOMAIN-CONTAINING PROTEIN"/>
    <property type="match status" value="1"/>
</dbReference>
<keyword evidence="1" id="KW-0732">Signal</keyword>
<dbReference type="Pfam" id="PF07635">
    <property type="entry name" value="PSCyt1"/>
    <property type="match status" value="1"/>
</dbReference>
<comment type="caution">
    <text evidence="3">The sequence shown here is derived from an EMBL/GenBank/DDBJ whole genome shotgun (WGS) entry which is preliminary data.</text>
</comment>
<protein>
    <submittedName>
        <fullName evidence="3">Cytochrome c</fullName>
    </submittedName>
</protein>
<dbReference type="RefSeq" id="WP_146849391.1">
    <property type="nucleotide sequence ID" value="NZ_BKAG01000006.1"/>
</dbReference>
<reference evidence="3 4" key="1">
    <citation type="submission" date="2019-07" db="EMBL/GenBank/DDBJ databases">
        <title>Whole genome shotgun sequence of Brevifollis gellanilyticus NBRC 108608.</title>
        <authorList>
            <person name="Hosoyama A."/>
            <person name="Uohara A."/>
            <person name="Ohji S."/>
            <person name="Ichikawa N."/>
        </authorList>
    </citation>
    <scope>NUCLEOTIDE SEQUENCE [LARGE SCALE GENOMIC DNA]</scope>
    <source>
        <strain evidence="3 4">NBRC 108608</strain>
    </source>
</reference>
<evidence type="ECO:0000259" key="2">
    <source>
        <dbReference type="PROSITE" id="PS50022"/>
    </source>
</evidence>
<dbReference type="Gene3D" id="1.10.760.10">
    <property type="entry name" value="Cytochrome c-like domain"/>
    <property type="match status" value="1"/>
</dbReference>
<dbReference type="Proteomes" id="UP000321577">
    <property type="component" value="Unassembled WGS sequence"/>
</dbReference>
<dbReference type="InterPro" id="IPR022655">
    <property type="entry name" value="DUF1553"/>
</dbReference>
<organism evidence="3 4">
    <name type="scientific">Brevifollis gellanilyticus</name>
    <dbReference type="NCBI Taxonomy" id="748831"/>
    <lineage>
        <taxon>Bacteria</taxon>
        <taxon>Pseudomonadati</taxon>
        <taxon>Verrucomicrobiota</taxon>
        <taxon>Verrucomicrobiia</taxon>
        <taxon>Verrucomicrobiales</taxon>
        <taxon>Verrucomicrobiaceae</taxon>
    </lineage>
</organism>
<feature type="chain" id="PRO_5021756658" evidence="1">
    <location>
        <begin position="17"/>
        <end position="1002"/>
    </location>
</feature>
<gene>
    <name evidence="3" type="ORF">BGE01nite_11780</name>
</gene>
<dbReference type="Pfam" id="PF07583">
    <property type="entry name" value="PSCyt2"/>
    <property type="match status" value="1"/>
</dbReference>
<dbReference type="InterPro" id="IPR011444">
    <property type="entry name" value="DUF1549"/>
</dbReference>
<evidence type="ECO:0000313" key="3">
    <source>
        <dbReference type="EMBL" id="GEP41887.1"/>
    </source>
</evidence>
<dbReference type="SUPFAM" id="SSF49785">
    <property type="entry name" value="Galactose-binding domain-like"/>
    <property type="match status" value="1"/>
</dbReference>
<feature type="domain" description="F5/8 type C" evidence="2">
    <location>
        <begin position="383"/>
        <end position="556"/>
    </location>
</feature>